<organism evidence="2">
    <name type="scientific">hydrothermal vent metagenome</name>
    <dbReference type="NCBI Taxonomy" id="652676"/>
    <lineage>
        <taxon>unclassified sequences</taxon>
        <taxon>metagenomes</taxon>
        <taxon>ecological metagenomes</taxon>
    </lineage>
</organism>
<dbReference type="AlphaFoldDB" id="A0A3B0V372"/>
<accession>A0A3B0V372</accession>
<reference evidence="2" key="1">
    <citation type="submission" date="2018-06" db="EMBL/GenBank/DDBJ databases">
        <authorList>
            <person name="Zhirakovskaya E."/>
        </authorList>
    </citation>
    <scope>NUCLEOTIDE SEQUENCE</scope>
</reference>
<evidence type="ECO:0000313" key="2">
    <source>
        <dbReference type="EMBL" id="VAW31319.1"/>
    </source>
</evidence>
<name>A0A3B0V372_9ZZZZ</name>
<dbReference type="EMBL" id="UOEU01000199">
    <property type="protein sequence ID" value="VAW31319.1"/>
    <property type="molecule type" value="Genomic_DNA"/>
</dbReference>
<proteinExistence type="predicted"/>
<sequence>MSNNFGKRGELDGSDAPLLSADDSGTSSSAAWLCNDGIVGSFK</sequence>
<feature type="region of interest" description="Disordered" evidence="1">
    <location>
        <begin position="1"/>
        <end position="31"/>
    </location>
</feature>
<gene>
    <name evidence="2" type="ORF">MNBD_CHLOROFLEXI01-2859</name>
</gene>
<evidence type="ECO:0000256" key="1">
    <source>
        <dbReference type="SAM" id="MobiDB-lite"/>
    </source>
</evidence>
<feature type="non-terminal residue" evidence="2">
    <location>
        <position position="43"/>
    </location>
</feature>
<feature type="compositionally biased region" description="Low complexity" evidence="1">
    <location>
        <begin position="20"/>
        <end position="31"/>
    </location>
</feature>
<protein>
    <submittedName>
        <fullName evidence="2">Uncharacterized protein</fullName>
    </submittedName>
</protein>